<evidence type="ECO:0000256" key="6">
    <source>
        <dbReference type="ARBA" id="ARBA00023136"/>
    </source>
</evidence>
<dbReference type="RefSeq" id="XP_018017796.2">
    <property type="nucleotide sequence ID" value="XM_018162307.2"/>
</dbReference>
<dbReference type="InterPro" id="IPR036058">
    <property type="entry name" value="Kazal_dom_sf"/>
</dbReference>
<dbReference type="GO" id="GO:0006811">
    <property type="term" value="P:monoatomic ion transport"/>
    <property type="evidence" value="ECO:0007669"/>
    <property type="project" value="UniProtKB-KW"/>
</dbReference>
<dbReference type="NCBIfam" id="TIGR00805">
    <property type="entry name" value="oat"/>
    <property type="match status" value="1"/>
</dbReference>
<dbReference type="InterPro" id="IPR004156">
    <property type="entry name" value="OATP"/>
</dbReference>
<dbReference type="Pfam" id="PF07648">
    <property type="entry name" value="Kazal_2"/>
    <property type="match status" value="1"/>
</dbReference>
<dbReference type="InterPro" id="IPR036259">
    <property type="entry name" value="MFS_trans_sf"/>
</dbReference>
<feature type="transmembrane region" description="Helical" evidence="8">
    <location>
        <begin position="387"/>
        <end position="411"/>
    </location>
</feature>
<feature type="transmembrane region" description="Helical" evidence="8">
    <location>
        <begin position="46"/>
        <end position="66"/>
    </location>
</feature>
<evidence type="ECO:0000256" key="2">
    <source>
        <dbReference type="ARBA" id="ARBA00009657"/>
    </source>
</evidence>
<gene>
    <name evidence="12" type="primary">LOC108674365</name>
</gene>
<dbReference type="PANTHER" id="PTHR11388">
    <property type="entry name" value="ORGANIC ANION TRANSPORTER"/>
    <property type="match status" value="1"/>
</dbReference>
<keyword evidence="4 8" id="KW-0812">Transmembrane</keyword>
<keyword evidence="6 8" id="KW-0472">Membrane</keyword>
<feature type="transmembrane region" description="Helical" evidence="8">
    <location>
        <begin position="267"/>
        <end position="291"/>
    </location>
</feature>
<feature type="transmembrane region" description="Helical" evidence="8">
    <location>
        <begin position="423"/>
        <end position="443"/>
    </location>
</feature>
<evidence type="ECO:0000313" key="12">
    <source>
        <dbReference type="RefSeq" id="XP_018017796.2"/>
    </source>
</evidence>
<sequence>MDENCVAPQKPAAGAADDEQPAPGDGCGWHFCFSGRCVQHSRTAKWLLFWMCWAAAVQGMVVNGFVNVNITTIEKRFNLMSGSTGIISGSYDVASVLVSVPVSYLGSRPGSSKPRWLGAGLIILGLGSYMFMLPHLLVPPYEVRVDNDTLGTQTSSLCHEQLRTSDTCNSTSEEEGLPNFIWFFITGQYLMGFGAAPIYTLGMAFIDESVSPTQSAFYLGIFSTMAMVGPALGYAIGGQLLSVYIDAPVVNAAELGLTPASNRWLGAWWISFLITGSLSLLVAIPILMIPAEVDKTAAFKRSDRKSLPSNEDEGSSRDFDTSSVDAIPASGVTAFRQLDGLWTASKSLLSCLPFIFLSIAKSCEGFVLSGMATFLPKVLETQFSLPAGLAATVVGALAISGGGSGILAGGLLIKRLKMTCENVIRLCFVVSSFCMFSAFIFFIRCPNAKFAGLNIAYNSLSSMSTPEMESSCNLDCGCIDVAFSPVCGANNVIYYSPCHAGCTHASTGDQKQIFSRCVCVAELPQPLNSPQLDGHPELEIDQAVMNACPSSCGLLGLFLFLCLILMFLSFLMAMPVVNSTMSENSKFHAFNRDNNDQACELRRRTCGAAGACVAYDNLALGRYLFGLTFIVKIMTTSSLFLAWRTYGGRLESSARINDARTNNARTNNARTNDGNTNS</sequence>
<dbReference type="Pfam" id="PF03137">
    <property type="entry name" value="OATP"/>
    <property type="match status" value="1"/>
</dbReference>
<evidence type="ECO:0000313" key="11">
    <source>
        <dbReference type="Proteomes" id="UP000694843"/>
    </source>
</evidence>
<keyword evidence="5 8" id="KW-1133">Transmembrane helix</keyword>
<feature type="transmembrane region" description="Helical" evidence="8">
    <location>
        <begin position="623"/>
        <end position="643"/>
    </location>
</feature>
<evidence type="ECO:0000259" key="10">
    <source>
        <dbReference type="PROSITE" id="PS51465"/>
    </source>
</evidence>
<feature type="transmembrane region" description="Helical" evidence="8">
    <location>
        <begin position="354"/>
        <end position="375"/>
    </location>
</feature>
<dbReference type="OrthoDB" id="5062115at2759"/>
<keyword evidence="11" id="KW-1185">Reference proteome</keyword>
<proteinExistence type="inferred from homology"/>
<keyword evidence="7" id="KW-1015">Disulfide bond</keyword>
<feature type="region of interest" description="Disordered" evidence="9">
    <location>
        <begin position="302"/>
        <end position="322"/>
    </location>
</feature>
<organism evidence="11 12">
    <name type="scientific">Hyalella azteca</name>
    <name type="common">Amphipod</name>
    <dbReference type="NCBI Taxonomy" id="294128"/>
    <lineage>
        <taxon>Eukaryota</taxon>
        <taxon>Metazoa</taxon>
        <taxon>Ecdysozoa</taxon>
        <taxon>Arthropoda</taxon>
        <taxon>Crustacea</taxon>
        <taxon>Multicrustacea</taxon>
        <taxon>Malacostraca</taxon>
        <taxon>Eumalacostraca</taxon>
        <taxon>Peracarida</taxon>
        <taxon>Amphipoda</taxon>
        <taxon>Senticaudata</taxon>
        <taxon>Talitrida</taxon>
        <taxon>Talitroidea</taxon>
        <taxon>Hyalellidae</taxon>
        <taxon>Hyalella</taxon>
    </lineage>
</organism>
<reference evidence="12" key="1">
    <citation type="submission" date="2025-08" db="UniProtKB">
        <authorList>
            <consortium name="RefSeq"/>
        </authorList>
    </citation>
    <scope>IDENTIFICATION</scope>
    <source>
        <tissue evidence="12">Whole organism</tissue>
    </source>
</reference>
<dbReference type="GO" id="GO:0015347">
    <property type="term" value="F:sodium-independent organic anion transmembrane transporter activity"/>
    <property type="evidence" value="ECO:0007669"/>
    <property type="project" value="TreeGrafter"/>
</dbReference>
<dbReference type="Proteomes" id="UP000694843">
    <property type="component" value="Unplaced"/>
</dbReference>
<comment type="caution">
    <text evidence="8">Lacks conserved residue(s) required for the propagation of feature annotation.</text>
</comment>
<dbReference type="OMA" id="NATCNAQ"/>
<dbReference type="InterPro" id="IPR002350">
    <property type="entry name" value="Kazal_dom"/>
</dbReference>
<dbReference type="GO" id="GO:0016323">
    <property type="term" value="C:basolateral plasma membrane"/>
    <property type="evidence" value="ECO:0007669"/>
    <property type="project" value="TreeGrafter"/>
</dbReference>
<feature type="transmembrane region" description="Helical" evidence="8">
    <location>
        <begin position="216"/>
        <end position="236"/>
    </location>
</feature>
<accession>A0A8B7NY39</accession>
<dbReference type="KEGG" id="hazt:108674365"/>
<feature type="domain" description="Kazal-like" evidence="10">
    <location>
        <begin position="466"/>
        <end position="521"/>
    </location>
</feature>
<keyword evidence="3" id="KW-1003">Cell membrane</keyword>
<evidence type="ECO:0000256" key="8">
    <source>
        <dbReference type="RuleBase" id="RU362056"/>
    </source>
</evidence>
<feature type="transmembrane region" description="Helical" evidence="8">
    <location>
        <begin position="180"/>
        <end position="204"/>
    </location>
</feature>
<evidence type="ECO:0000256" key="1">
    <source>
        <dbReference type="ARBA" id="ARBA00004651"/>
    </source>
</evidence>
<comment type="subcellular location">
    <subcellularLocation>
        <location evidence="1 8">Cell membrane</location>
        <topology evidence="1 8">Multi-pass membrane protein</topology>
    </subcellularLocation>
</comment>
<dbReference type="GO" id="GO:0043252">
    <property type="term" value="P:sodium-independent organic anion transport"/>
    <property type="evidence" value="ECO:0007669"/>
    <property type="project" value="TreeGrafter"/>
</dbReference>
<dbReference type="PROSITE" id="PS51465">
    <property type="entry name" value="KAZAL_2"/>
    <property type="match status" value="1"/>
</dbReference>
<dbReference type="SUPFAM" id="SSF100895">
    <property type="entry name" value="Kazal-type serine protease inhibitors"/>
    <property type="match status" value="1"/>
</dbReference>
<dbReference type="Gene3D" id="1.20.1250.20">
    <property type="entry name" value="MFS general substrate transporter like domains"/>
    <property type="match status" value="1"/>
</dbReference>
<evidence type="ECO:0000256" key="3">
    <source>
        <dbReference type="ARBA" id="ARBA00022475"/>
    </source>
</evidence>
<evidence type="ECO:0000256" key="7">
    <source>
        <dbReference type="ARBA" id="ARBA00023157"/>
    </source>
</evidence>
<evidence type="ECO:0000256" key="9">
    <source>
        <dbReference type="SAM" id="MobiDB-lite"/>
    </source>
</evidence>
<protein>
    <recommendedName>
        <fullName evidence="8">Solute carrier organic anion transporter family member</fullName>
    </recommendedName>
</protein>
<dbReference type="AlphaFoldDB" id="A0A8B7NY39"/>
<dbReference type="PANTHER" id="PTHR11388:SF100">
    <property type="entry name" value="SOLUTE CARRIER ORGANIC ANION TRANSPORTER FAMILY MEMBER 4A1"/>
    <property type="match status" value="1"/>
</dbReference>
<keyword evidence="8" id="KW-0813">Transport</keyword>
<name>A0A8B7NY39_HYAAZ</name>
<evidence type="ECO:0000256" key="5">
    <source>
        <dbReference type="ARBA" id="ARBA00022989"/>
    </source>
</evidence>
<feature type="transmembrane region" description="Helical" evidence="8">
    <location>
        <begin position="554"/>
        <end position="577"/>
    </location>
</feature>
<dbReference type="SUPFAM" id="SSF103473">
    <property type="entry name" value="MFS general substrate transporter"/>
    <property type="match status" value="1"/>
</dbReference>
<dbReference type="GeneID" id="108674365"/>
<feature type="transmembrane region" description="Helical" evidence="8">
    <location>
        <begin position="117"/>
        <end position="137"/>
    </location>
</feature>
<feature type="transmembrane region" description="Helical" evidence="8">
    <location>
        <begin position="86"/>
        <end position="105"/>
    </location>
</feature>
<comment type="similarity">
    <text evidence="2 8">Belongs to the organo anion transporter (TC 2.A.60) family.</text>
</comment>
<keyword evidence="8" id="KW-0406">Ion transport</keyword>
<evidence type="ECO:0000256" key="4">
    <source>
        <dbReference type="ARBA" id="ARBA00022692"/>
    </source>
</evidence>